<keyword evidence="1" id="KW-0677">Repeat</keyword>
<dbReference type="InterPro" id="IPR046960">
    <property type="entry name" value="PPR_At4g14850-like_plant"/>
</dbReference>
<comment type="caution">
    <text evidence="3">The sequence shown here is derived from an EMBL/GenBank/DDBJ whole genome shotgun (WGS) entry which is preliminary data.</text>
</comment>
<protein>
    <submittedName>
        <fullName evidence="3">OLC1v1020960C1</fullName>
    </submittedName>
</protein>
<sequence length="170" mass="18622">MPSSSPVSSLSSNLDYPTSVFESVQRPNSFLWTALIEGYCRRSSSLHACIGIFKQMMLRAPAQGEDQPVNIYPLPSLIRSCANAAALREGQVIHGLVLSARKFFDEMPAKDAVSYSSMIDGYAKAGDMGSAMMLFEQSGRKTDLVLWSALISGFTQNGLPREAIEMFDKI</sequence>
<reference evidence="3" key="1">
    <citation type="submission" date="2023-03" db="EMBL/GenBank/DDBJ databases">
        <authorList>
            <person name="Julca I."/>
        </authorList>
    </citation>
    <scope>NUCLEOTIDE SEQUENCE</scope>
</reference>
<feature type="repeat" description="PPR" evidence="2">
    <location>
        <begin position="111"/>
        <end position="141"/>
    </location>
</feature>
<dbReference type="Gene3D" id="1.25.40.10">
    <property type="entry name" value="Tetratricopeptide repeat domain"/>
    <property type="match status" value="1"/>
</dbReference>
<dbReference type="PANTHER" id="PTHR24015">
    <property type="entry name" value="OS07G0578800 PROTEIN-RELATED"/>
    <property type="match status" value="1"/>
</dbReference>
<feature type="repeat" description="PPR" evidence="2">
    <location>
        <begin position="143"/>
        <end position="170"/>
    </location>
</feature>
<dbReference type="NCBIfam" id="TIGR00756">
    <property type="entry name" value="PPR"/>
    <property type="match status" value="2"/>
</dbReference>
<dbReference type="AlphaFoldDB" id="A0AAV1BW37"/>
<accession>A0AAV1BW37</accession>
<dbReference type="Proteomes" id="UP001161247">
    <property type="component" value="Unassembled WGS sequence"/>
</dbReference>
<gene>
    <name evidence="3" type="ORF">OLC1_LOCUS24954</name>
</gene>
<dbReference type="PANTHER" id="PTHR24015:SF548">
    <property type="entry name" value="OS08G0340900 PROTEIN"/>
    <property type="match status" value="1"/>
</dbReference>
<evidence type="ECO:0000256" key="2">
    <source>
        <dbReference type="PROSITE-ProRule" id="PRU00708"/>
    </source>
</evidence>
<name>A0AAV1BW37_OLDCO</name>
<organism evidence="3 4">
    <name type="scientific">Oldenlandia corymbosa var. corymbosa</name>
    <dbReference type="NCBI Taxonomy" id="529605"/>
    <lineage>
        <taxon>Eukaryota</taxon>
        <taxon>Viridiplantae</taxon>
        <taxon>Streptophyta</taxon>
        <taxon>Embryophyta</taxon>
        <taxon>Tracheophyta</taxon>
        <taxon>Spermatophyta</taxon>
        <taxon>Magnoliopsida</taxon>
        <taxon>eudicotyledons</taxon>
        <taxon>Gunneridae</taxon>
        <taxon>Pentapetalae</taxon>
        <taxon>asterids</taxon>
        <taxon>lamiids</taxon>
        <taxon>Gentianales</taxon>
        <taxon>Rubiaceae</taxon>
        <taxon>Rubioideae</taxon>
        <taxon>Spermacoceae</taxon>
        <taxon>Hedyotis-Oldenlandia complex</taxon>
        <taxon>Oldenlandia</taxon>
    </lineage>
</organism>
<dbReference type="Pfam" id="PF01535">
    <property type="entry name" value="PPR"/>
    <property type="match status" value="3"/>
</dbReference>
<proteinExistence type="predicted"/>
<evidence type="ECO:0000313" key="4">
    <source>
        <dbReference type="Proteomes" id="UP001161247"/>
    </source>
</evidence>
<evidence type="ECO:0000256" key="1">
    <source>
        <dbReference type="ARBA" id="ARBA00022737"/>
    </source>
</evidence>
<dbReference type="GO" id="GO:0009451">
    <property type="term" value="P:RNA modification"/>
    <property type="evidence" value="ECO:0007669"/>
    <property type="project" value="InterPro"/>
</dbReference>
<keyword evidence="4" id="KW-1185">Reference proteome</keyword>
<dbReference type="InterPro" id="IPR002885">
    <property type="entry name" value="PPR_rpt"/>
</dbReference>
<dbReference type="EMBL" id="CATKSE010000001">
    <property type="protein sequence ID" value="CAI9087008.1"/>
    <property type="molecule type" value="Genomic_DNA"/>
</dbReference>
<dbReference type="GO" id="GO:0003723">
    <property type="term" value="F:RNA binding"/>
    <property type="evidence" value="ECO:0007669"/>
    <property type="project" value="InterPro"/>
</dbReference>
<evidence type="ECO:0000313" key="3">
    <source>
        <dbReference type="EMBL" id="CAI9087008.1"/>
    </source>
</evidence>
<dbReference type="InterPro" id="IPR011990">
    <property type="entry name" value="TPR-like_helical_dom_sf"/>
</dbReference>
<dbReference type="PROSITE" id="PS51375">
    <property type="entry name" value="PPR"/>
    <property type="match status" value="2"/>
</dbReference>